<dbReference type="PANTHER" id="PTHR37984">
    <property type="entry name" value="PROTEIN CBG26694"/>
    <property type="match status" value="1"/>
</dbReference>
<keyword evidence="2" id="KW-0548">Nucleotidyltransferase</keyword>
<keyword evidence="9" id="KW-1185">Reference proteome</keyword>
<sequence length="251" mass="29063">GVKQVEYLGFIVDKHGKHIDPNRTRALREFPKPGSIKAVRRLLGTLNYLREFIPFYTEVVAPISDLVKSKNKFIWSHDQERALENVCDIIEKNQTLFHYDPRLELILRTDASSIGIGGLLVQVDHGKEFPLAFYSKKLTEQERRWSTLEQEAFGVVWCLRKARQFVSGRSFTIETDHRNLTFVLKNTSPKVMRWHLELAEYQFEIRHIAGKQNVVADTLSRGTEEPKQSIIAARAEIQKTLDPDEVFKTDL</sequence>
<dbReference type="CDD" id="cd09274">
    <property type="entry name" value="RNase_HI_RT_Ty3"/>
    <property type="match status" value="1"/>
</dbReference>
<feature type="non-terminal residue" evidence="8">
    <location>
        <position position="1"/>
    </location>
</feature>
<dbReference type="EMBL" id="BQXS01012196">
    <property type="protein sequence ID" value="GKT20193.1"/>
    <property type="molecule type" value="Genomic_DNA"/>
</dbReference>
<dbReference type="SUPFAM" id="SSF56672">
    <property type="entry name" value="DNA/RNA polymerases"/>
    <property type="match status" value="1"/>
</dbReference>
<evidence type="ECO:0000313" key="9">
    <source>
        <dbReference type="Proteomes" id="UP001057375"/>
    </source>
</evidence>
<keyword evidence="3" id="KW-0540">Nuclease</keyword>
<evidence type="ECO:0000256" key="3">
    <source>
        <dbReference type="ARBA" id="ARBA00022722"/>
    </source>
</evidence>
<keyword evidence="1" id="KW-0808">Transferase</keyword>
<proteinExistence type="predicted"/>
<dbReference type="Gene3D" id="3.10.20.370">
    <property type="match status" value="1"/>
</dbReference>
<dbReference type="Pfam" id="PF17917">
    <property type="entry name" value="RT_RNaseH"/>
    <property type="match status" value="1"/>
</dbReference>
<dbReference type="Proteomes" id="UP001057375">
    <property type="component" value="Unassembled WGS sequence"/>
</dbReference>
<protein>
    <submittedName>
        <fullName evidence="8">Unnamed protein product</fullName>
    </submittedName>
</protein>
<gene>
    <name evidence="8" type="ORF">ADUPG1_011693</name>
</gene>
<evidence type="ECO:0000313" key="8">
    <source>
        <dbReference type="EMBL" id="GKT20193.1"/>
    </source>
</evidence>
<name>A0ABQ5JWV4_9EUKA</name>
<dbReference type="Gene3D" id="3.30.70.270">
    <property type="match status" value="1"/>
</dbReference>
<dbReference type="InterPro" id="IPR043128">
    <property type="entry name" value="Rev_trsase/Diguanyl_cyclase"/>
</dbReference>
<evidence type="ECO:0000256" key="6">
    <source>
        <dbReference type="ARBA" id="ARBA00022918"/>
    </source>
</evidence>
<keyword evidence="5" id="KW-0378">Hydrolase</keyword>
<comment type="caution">
    <text evidence="8">The sequence shown here is derived from an EMBL/GenBank/DDBJ whole genome shotgun (WGS) entry which is preliminary data.</text>
</comment>
<evidence type="ECO:0000256" key="1">
    <source>
        <dbReference type="ARBA" id="ARBA00022679"/>
    </source>
</evidence>
<evidence type="ECO:0000256" key="4">
    <source>
        <dbReference type="ARBA" id="ARBA00022759"/>
    </source>
</evidence>
<reference evidence="8" key="1">
    <citation type="submission" date="2022-03" db="EMBL/GenBank/DDBJ databases">
        <title>Draft genome sequence of Aduncisulcus paluster, a free-living microaerophilic Fornicata.</title>
        <authorList>
            <person name="Yuyama I."/>
            <person name="Kume K."/>
            <person name="Tamura T."/>
            <person name="Inagaki Y."/>
            <person name="Hashimoto T."/>
        </authorList>
    </citation>
    <scope>NUCLEOTIDE SEQUENCE</scope>
    <source>
        <strain evidence="8">NY0171</strain>
    </source>
</reference>
<dbReference type="InterPro" id="IPR041373">
    <property type="entry name" value="RT_RNaseH"/>
</dbReference>
<feature type="domain" description="Reverse transcriptase RNase H-like" evidence="7">
    <location>
        <begin position="100"/>
        <end position="201"/>
    </location>
</feature>
<organism evidence="8 9">
    <name type="scientific">Aduncisulcus paluster</name>
    <dbReference type="NCBI Taxonomy" id="2918883"/>
    <lineage>
        <taxon>Eukaryota</taxon>
        <taxon>Metamonada</taxon>
        <taxon>Carpediemonas-like organisms</taxon>
        <taxon>Aduncisulcus</taxon>
    </lineage>
</organism>
<keyword evidence="4" id="KW-0255">Endonuclease</keyword>
<accession>A0ABQ5JWV4</accession>
<evidence type="ECO:0000256" key="5">
    <source>
        <dbReference type="ARBA" id="ARBA00022801"/>
    </source>
</evidence>
<keyword evidence="6" id="KW-0695">RNA-directed DNA polymerase</keyword>
<evidence type="ECO:0000259" key="7">
    <source>
        <dbReference type="Pfam" id="PF17917"/>
    </source>
</evidence>
<dbReference type="PANTHER" id="PTHR37984:SF5">
    <property type="entry name" value="PROTEIN NYNRIN-LIKE"/>
    <property type="match status" value="1"/>
</dbReference>
<dbReference type="InterPro" id="IPR043502">
    <property type="entry name" value="DNA/RNA_pol_sf"/>
</dbReference>
<evidence type="ECO:0000256" key="2">
    <source>
        <dbReference type="ARBA" id="ARBA00022695"/>
    </source>
</evidence>
<dbReference type="InterPro" id="IPR050951">
    <property type="entry name" value="Retrovirus_Pol_polyprotein"/>
</dbReference>